<evidence type="ECO:0000313" key="9">
    <source>
        <dbReference type="EMBL" id="KAJ8423941.1"/>
    </source>
</evidence>
<feature type="compositionally biased region" description="Basic and acidic residues" evidence="5">
    <location>
        <begin position="468"/>
        <end position="487"/>
    </location>
</feature>
<feature type="coiled-coil region" evidence="4">
    <location>
        <begin position="539"/>
        <end position="573"/>
    </location>
</feature>
<accession>A0A9Q1GNE6</accession>
<feature type="compositionally biased region" description="Basic and acidic residues" evidence="5">
    <location>
        <begin position="424"/>
        <end position="433"/>
    </location>
</feature>
<dbReference type="AlphaFoldDB" id="A0A9Q1GNE6"/>
<evidence type="ECO:0008006" key="11">
    <source>
        <dbReference type="Google" id="ProtNLM"/>
    </source>
</evidence>
<evidence type="ECO:0000313" key="10">
    <source>
        <dbReference type="Proteomes" id="UP001153076"/>
    </source>
</evidence>
<protein>
    <recommendedName>
        <fullName evidence="11">E3 UFM1-protein ligase 1 homolog</fullName>
    </recommendedName>
</protein>
<comment type="caution">
    <text evidence="9">The sequence shown here is derived from an EMBL/GenBank/DDBJ whole genome shotgun (WGS) entry which is preliminary data.</text>
</comment>
<feature type="compositionally biased region" description="Basic and acidic residues" evidence="5">
    <location>
        <begin position="398"/>
        <end position="407"/>
    </location>
</feature>
<name>A0A9Q1GNE6_9CARY</name>
<comment type="similarity">
    <text evidence="1">Belongs to the UFL1 family.</text>
</comment>
<evidence type="ECO:0000259" key="7">
    <source>
        <dbReference type="Pfam" id="PF23659"/>
    </source>
</evidence>
<dbReference type="GO" id="GO:0005789">
    <property type="term" value="C:endoplasmic reticulum membrane"/>
    <property type="evidence" value="ECO:0007669"/>
    <property type="project" value="TreeGrafter"/>
</dbReference>
<sequence length="903" mass="100125">MDEELLELQRQFEFAQQAKSSIRLSERNVVELVQKLHELQIIDFDLLHTVSGKEYITPEQLRLEIFAEVNRLGRVSLIDLADSTGVDLYHVEKQAQVVVSSDHGLMLIQGEIVSSSYWDTVAEEINERLQECSQIAVAELAAQLQVGLELVSSMLESRLGTLIQGRLEGGQLYTPAYVTRVNAMVRGAARGITVPMNLSALWSSLQQLLQAMDGATGVAMDNSFFQSLFNSLVKEAEILGSLRAGVHWTPAVFASAQREFVDSFLSQNSFISYDSLQKLGIPQPLQYLQSRYPNGIPLVTIFIHPSMIEMLDAAIEDAIERNSWIDSLTVLPTLFGSQDAYKILSLCPSVQSALKSSTALILGESYVLSDGFVKDVFTQLEKEMQTFSVSVSAKLGDERNTTKENKGGTDSGRLPESSNTSIEGARRPGMEKGSKKKKGKSGNTRNSATDDLDNQEPMPTKSKKNLRKGKDTSASHVSESKKSKEDNVAVPSEDWIVRKILSLVPEFEEEGMDDQETILKPLANHLRPMLLTSWNERRKAMLAENSDRMKRVVDNLQKRLDESYLNMQLYEKALDLFEDDQATSVVLHRHLLRTTGASIADMLLFNLDVYNKLKNGIAVEESQNSGPVSLTPGERNSIVCEELAWFAFSQSCRFGGISGRKDFLPNECTQYFCFWQRVDTFMTALAAAAEGSGLFLKKLDKKLEKTLVHSYRKVACLCTALCSEEIRRNVSVHNINALIRKVPASGLRQWRSGDGRPEVAIEGRWLMVVAAAPSHRADAVEFGPNMPRDLASQVSAETDPVSLLPKVVSLLYLKVHNIALQAPGRAMSMAVSRLKDKLDETAYKTLMDYHSATVALLASTSATTNYGDEVASDRITTKKELLESLMPSLKSLVLGTSQPQESS</sequence>
<dbReference type="Pfam" id="PF25870">
    <property type="entry name" value="WHD_UFL1_5th"/>
    <property type="match status" value="1"/>
</dbReference>
<organism evidence="9 10">
    <name type="scientific">Carnegiea gigantea</name>
    <dbReference type="NCBI Taxonomy" id="171969"/>
    <lineage>
        <taxon>Eukaryota</taxon>
        <taxon>Viridiplantae</taxon>
        <taxon>Streptophyta</taxon>
        <taxon>Embryophyta</taxon>
        <taxon>Tracheophyta</taxon>
        <taxon>Spermatophyta</taxon>
        <taxon>Magnoliopsida</taxon>
        <taxon>eudicotyledons</taxon>
        <taxon>Gunneridae</taxon>
        <taxon>Pentapetalae</taxon>
        <taxon>Caryophyllales</taxon>
        <taxon>Cactineae</taxon>
        <taxon>Cactaceae</taxon>
        <taxon>Cactoideae</taxon>
        <taxon>Echinocereeae</taxon>
        <taxon>Carnegiea</taxon>
    </lineage>
</organism>
<dbReference type="GO" id="GO:1990592">
    <property type="term" value="P:protein K69-linked ufmylation"/>
    <property type="evidence" value="ECO:0007669"/>
    <property type="project" value="TreeGrafter"/>
</dbReference>
<dbReference type="EMBL" id="JAKOGI010001820">
    <property type="protein sequence ID" value="KAJ8423941.1"/>
    <property type="molecule type" value="Genomic_DNA"/>
</dbReference>
<evidence type="ECO:0000256" key="3">
    <source>
        <dbReference type="ARBA" id="ARBA00022786"/>
    </source>
</evidence>
<dbReference type="InterPro" id="IPR056579">
    <property type="entry name" value="Ufl1_N"/>
</dbReference>
<keyword evidence="2" id="KW-0808">Transferase</keyword>
<evidence type="ECO:0000256" key="4">
    <source>
        <dbReference type="SAM" id="Coils"/>
    </source>
</evidence>
<keyword evidence="3" id="KW-0833">Ubl conjugation pathway</keyword>
<evidence type="ECO:0000256" key="2">
    <source>
        <dbReference type="ARBA" id="ARBA00022679"/>
    </source>
</evidence>
<keyword evidence="4" id="KW-0175">Coiled coil</keyword>
<feature type="domain" description="E3 UFM1-protein ligase-like C-terminal" evidence="8">
    <location>
        <begin position="789"/>
        <end position="892"/>
    </location>
</feature>
<evidence type="ECO:0000259" key="6">
    <source>
        <dbReference type="Pfam" id="PF09743"/>
    </source>
</evidence>
<dbReference type="OrthoDB" id="10258297at2759"/>
<evidence type="ECO:0000256" key="5">
    <source>
        <dbReference type="SAM" id="MobiDB-lite"/>
    </source>
</evidence>
<gene>
    <name evidence="9" type="ORF">Cgig2_027784</name>
</gene>
<dbReference type="Pfam" id="PF09743">
    <property type="entry name" value="E3_UFM1_ligase"/>
    <property type="match status" value="1"/>
</dbReference>
<dbReference type="GO" id="GO:0032434">
    <property type="term" value="P:regulation of proteasomal ubiquitin-dependent protein catabolic process"/>
    <property type="evidence" value="ECO:0007669"/>
    <property type="project" value="TreeGrafter"/>
</dbReference>
<feature type="domain" description="E3 UFM1-protein ligase 1-like" evidence="7">
    <location>
        <begin position="554"/>
        <end position="639"/>
    </location>
</feature>
<keyword evidence="10" id="KW-1185">Reference proteome</keyword>
<dbReference type="InterPro" id="IPR056761">
    <property type="entry name" value="Ufl1-like_C"/>
</dbReference>
<proteinExistence type="inferred from homology"/>
<evidence type="ECO:0000256" key="1">
    <source>
        <dbReference type="ARBA" id="ARBA00010789"/>
    </source>
</evidence>
<dbReference type="Pfam" id="PF23659">
    <property type="entry name" value="UFL1"/>
    <property type="match status" value="1"/>
</dbReference>
<dbReference type="PANTHER" id="PTHR31057:SF0">
    <property type="entry name" value="E3 UFM1-PROTEIN LIGASE 1"/>
    <property type="match status" value="1"/>
</dbReference>
<evidence type="ECO:0000259" key="8">
    <source>
        <dbReference type="Pfam" id="PF25041"/>
    </source>
</evidence>
<dbReference type="GO" id="GO:0034976">
    <property type="term" value="P:response to endoplasmic reticulum stress"/>
    <property type="evidence" value="ECO:0007669"/>
    <property type="project" value="TreeGrafter"/>
</dbReference>
<dbReference type="PANTHER" id="PTHR31057">
    <property type="entry name" value="E3 UFM1-PROTEIN LIGASE 1"/>
    <property type="match status" value="1"/>
</dbReference>
<dbReference type="Proteomes" id="UP001153076">
    <property type="component" value="Unassembled WGS sequence"/>
</dbReference>
<dbReference type="InterPro" id="IPR056580">
    <property type="entry name" value="Ufl1_dom"/>
</dbReference>
<reference evidence="9" key="1">
    <citation type="submission" date="2022-04" db="EMBL/GenBank/DDBJ databases">
        <title>Carnegiea gigantea Genome sequencing and assembly v2.</title>
        <authorList>
            <person name="Copetti D."/>
            <person name="Sanderson M.J."/>
            <person name="Burquez A."/>
            <person name="Wojciechowski M.F."/>
        </authorList>
    </citation>
    <scope>NUCLEOTIDE SEQUENCE</scope>
    <source>
        <strain evidence="9">SGP5-SGP5p</strain>
        <tissue evidence="9">Aerial part</tissue>
    </source>
</reference>
<dbReference type="InterPro" id="IPR018611">
    <property type="entry name" value="Ufl1"/>
</dbReference>
<dbReference type="Pfam" id="PF25041">
    <property type="entry name" value="UFL1_C"/>
    <property type="match status" value="1"/>
</dbReference>
<dbReference type="GO" id="GO:0061666">
    <property type="term" value="F:UFM1 ligase activity"/>
    <property type="evidence" value="ECO:0007669"/>
    <property type="project" value="InterPro"/>
</dbReference>
<feature type="domain" description="E3 UFM1-protein ligase 1-like N-terminal" evidence="6">
    <location>
        <begin position="4"/>
        <end position="288"/>
    </location>
</feature>
<feature type="region of interest" description="Disordered" evidence="5">
    <location>
        <begin position="398"/>
        <end position="489"/>
    </location>
</feature>